<keyword evidence="7" id="KW-0411">Iron-sulfur</keyword>
<keyword evidence="5" id="KW-0663">Pyridoxal phosphate</keyword>
<dbReference type="Gene3D" id="3.20.20.70">
    <property type="entry name" value="Aldolase class I"/>
    <property type="match status" value="1"/>
</dbReference>
<protein>
    <submittedName>
        <fullName evidence="8">Kama family protein</fullName>
    </submittedName>
</protein>
<evidence type="ECO:0000256" key="3">
    <source>
        <dbReference type="ARBA" id="ARBA00022691"/>
    </source>
</evidence>
<dbReference type="InterPro" id="IPR058240">
    <property type="entry name" value="rSAM_sf"/>
</dbReference>
<dbReference type="NCBIfam" id="TIGR00238">
    <property type="entry name" value="KamA family radical SAM protein"/>
    <property type="match status" value="1"/>
</dbReference>
<dbReference type="InterPro" id="IPR007197">
    <property type="entry name" value="rSAM"/>
</dbReference>
<evidence type="ECO:0000256" key="6">
    <source>
        <dbReference type="ARBA" id="ARBA00023004"/>
    </source>
</evidence>
<evidence type="ECO:0000313" key="9">
    <source>
        <dbReference type="Proteomes" id="UP000799436"/>
    </source>
</evidence>
<dbReference type="EMBL" id="ML995898">
    <property type="protein sequence ID" value="KAF2765220.1"/>
    <property type="molecule type" value="Genomic_DNA"/>
</dbReference>
<keyword evidence="6" id="KW-0408">Iron</keyword>
<keyword evidence="2" id="KW-0004">4Fe-4S</keyword>
<comment type="cofactor">
    <cofactor evidence="1">
        <name>pyridoxal 5'-phosphate</name>
        <dbReference type="ChEBI" id="CHEBI:597326"/>
    </cofactor>
</comment>
<dbReference type="SFLD" id="SFLDG01070">
    <property type="entry name" value="PLP-dependent"/>
    <property type="match status" value="1"/>
</dbReference>
<name>A0A6G1KXS7_9PEZI</name>
<dbReference type="PANTHER" id="PTHR30538:SF0">
    <property type="entry name" value="L-LYSINE 2,3-AMINOMUTASE AQ_1632-RELATED"/>
    <property type="match status" value="1"/>
</dbReference>
<dbReference type="AlphaFoldDB" id="A0A6G1KXS7"/>
<evidence type="ECO:0000313" key="8">
    <source>
        <dbReference type="EMBL" id="KAF2765220.1"/>
    </source>
</evidence>
<evidence type="ECO:0000256" key="5">
    <source>
        <dbReference type="ARBA" id="ARBA00022898"/>
    </source>
</evidence>
<dbReference type="GO" id="GO:0046872">
    <property type="term" value="F:metal ion binding"/>
    <property type="evidence" value="ECO:0007669"/>
    <property type="project" value="UniProtKB-KW"/>
</dbReference>
<keyword evidence="3" id="KW-0949">S-adenosyl-L-methionine</keyword>
<sequence>MVICLRSACRRWCQIGAARNYSARPVAECTRPAYWQAIEQWKHVSHAEFLSFRWQVANTIDRKEKLSRFLASVVPDRLPGKSAEASSFISRDDFLTDVEEGMRVAPMAVRLTPHILSRIDWTNPLACGIRRQFIPLKSTLVPDHASLALDSLHEKEDSPVPGLVHRYPEKVLFLATSVCPVYCRFCTRSYAVGSNTEMVIKESMKPMPKRWNAMFEYIERTPAVQDVVVSGGDGYYLTPDNLRRIGERLLSIPNVKRFRFATKGLAVCPSRILDPSDDWTEAFIELSERGRSIGKQVAMHTHINHPSEITWVTEEAAKYLFKRGVTVRNQSVLLRGVNDDLTTMSTLIRKLADLNIQPYYVYQSDMVRGVEDLRTPLSTILGLENHIRGTIAGFMMPQFVVDLPGGGGKRLANSYETYDVESGVSTWSAPGVSGDEVFRYHDPLRATETGS</sequence>
<dbReference type="Proteomes" id="UP000799436">
    <property type="component" value="Unassembled WGS sequence"/>
</dbReference>
<gene>
    <name evidence="8" type="ORF">EJ03DRAFT_218239</name>
</gene>
<evidence type="ECO:0000256" key="7">
    <source>
        <dbReference type="ARBA" id="ARBA00023014"/>
    </source>
</evidence>
<keyword evidence="9" id="KW-1185">Reference proteome</keyword>
<dbReference type="PANTHER" id="PTHR30538">
    <property type="entry name" value="LYSINE 2,3-AMINOMUTASE-RELATED"/>
    <property type="match status" value="1"/>
</dbReference>
<dbReference type="GO" id="GO:0051539">
    <property type="term" value="F:4 iron, 4 sulfur cluster binding"/>
    <property type="evidence" value="ECO:0007669"/>
    <property type="project" value="UniProtKB-KW"/>
</dbReference>
<dbReference type="OrthoDB" id="5396721at2759"/>
<dbReference type="InterPro" id="IPR003739">
    <property type="entry name" value="Lys_aminomutase/Glu_NH3_mut"/>
</dbReference>
<dbReference type="SUPFAM" id="SSF102114">
    <property type="entry name" value="Radical SAM enzymes"/>
    <property type="match status" value="1"/>
</dbReference>
<keyword evidence="4" id="KW-0479">Metal-binding</keyword>
<organism evidence="8 9">
    <name type="scientific">Teratosphaeria nubilosa</name>
    <dbReference type="NCBI Taxonomy" id="161662"/>
    <lineage>
        <taxon>Eukaryota</taxon>
        <taxon>Fungi</taxon>
        <taxon>Dikarya</taxon>
        <taxon>Ascomycota</taxon>
        <taxon>Pezizomycotina</taxon>
        <taxon>Dothideomycetes</taxon>
        <taxon>Dothideomycetidae</taxon>
        <taxon>Mycosphaerellales</taxon>
        <taxon>Teratosphaeriaceae</taxon>
        <taxon>Teratosphaeria</taxon>
    </lineage>
</organism>
<dbReference type="InterPro" id="IPR013785">
    <property type="entry name" value="Aldolase_TIM"/>
</dbReference>
<evidence type="ECO:0000256" key="1">
    <source>
        <dbReference type="ARBA" id="ARBA00001933"/>
    </source>
</evidence>
<accession>A0A6G1KXS7</accession>
<dbReference type="GO" id="GO:0003824">
    <property type="term" value="F:catalytic activity"/>
    <property type="evidence" value="ECO:0007669"/>
    <property type="project" value="InterPro"/>
</dbReference>
<reference evidence="8" key="1">
    <citation type="journal article" date="2020" name="Stud. Mycol.">
        <title>101 Dothideomycetes genomes: a test case for predicting lifestyles and emergence of pathogens.</title>
        <authorList>
            <person name="Haridas S."/>
            <person name="Albert R."/>
            <person name="Binder M."/>
            <person name="Bloem J."/>
            <person name="Labutti K."/>
            <person name="Salamov A."/>
            <person name="Andreopoulos B."/>
            <person name="Baker S."/>
            <person name="Barry K."/>
            <person name="Bills G."/>
            <person name="Bluhm B."/>
            <person name="Cannon C."/>
            <person name="Castanera R."/>
            <person name="Culley D."/>
            <person name="Daum C."/>
            <person name="Ezra D."/>
            <person name="Gonzalez J."/>
            <person name="Henrissat B."/>
            <person name="Kuo A."/>
            <person name="Liang C."/>
            <person name="Lipzen A."/>
            <person name="Lutzoni F."/>
            <person name="Magnuson J."/>
            <person name="Mondo S."/>
            <person name="Nolan M."/>
            <person name="Ohm R."/>
            <person name="Pangilinan J."/>
            <person name="Park H.-J."/>
            <person name="Ramirez L."/>
            <person name="Alfaro M."/>
            <person name="Sun H."/>
            <person name="Tritt A."/>
            <person name="Yoshinaga Y."/>
            <person name="Zwiers L.-H."/>
            <person name="Turgeon B."/>
            <person name="Goodwin S."/>
            <person name="Spatafora J."/>
            <person name="Crous P."/>
            <person name="Grigoriev I."/>
        </authorList>
    </citation>
    <scope>NUCLEOTIDE SEQUENCE</scope>
    <source>
        <strain evidence="8">CBS 116005</strain>
    </source>
</reference>
<evidence type="ECO:0000256" key="2">
    <source>
        <dbReference type="ARBA" id="ARBA00022485"/>
    </source>
</evidence>
<dbReference type="SFLD" id="SFLDS00029">
    <property type="entry name" value="Radical_SAM"/>
    <property type="match status" value="1"/>
</dbReference>
<evidence type="ECO:0000256" key="4">
    <source>
        <dbReference type="ARBA" id="ARBA00022723"/>
    </source>
</evidence>
<proteinExistence type="predicted"/>